<dbReference type="Pfam" id="PF00496">
    <property type="entry name" value="SBP_bac_5"/>
    <property type="match status" value="1"/>
</dbReference>
<dbReference type="InterPro" id="IPR030678">
    <property type="entry name" value="Peptide/Ni-bd"/>
</dbReference>
<feature type="chain" id="PRO_5043376164" evidence="4">
    <location>
        <begin position="22"/>
        <end position="523"/>
    </location>
</feature>
<dbReference type="Gene3D" id="3.90.76.10">
    <property type="entry name" value="Dipeptide-binding Protein, Domain 1"/>
    <property type="match status" value="1"/>
</dbReference>
<evidence type="ECO:0000256" key="1">
    <source>
        <dbReference type="ARBA" id="ARBA00005695"/>
    </source>
</evidence>
<sequence>MKFKPTLVAAALAFAAATAPAVTLRVADVGDVQSMDPHSLNETLQLSFTENIYDPLVSRGKDLELQPGLATKWTQASPTVWRFDLRKGVTFHDGTPFTADDVVFSFKRGASEGSDMKGYTNPIKEVRKVDAHTVDIETVAPLPILPDTLTSLFIMSRKWCEENKAERPVDRRKGIENYASFKANGTGPYRLKERQPSTRTVIVRNLNYWDKIEGNVDEVVFTPIGNDATRVAAMLSGEVDVMEPVPLQDVERLKAGGFSVLQGPELRTIFLGMDQKRDELQFSSVKGKNPFKDVRVRKAFYQAIDIEAIKSRVMRNASSPTALMVGPGVRGFQADMNKRLPYDVEAAKKLMAEAGYASGFEVGLNCPNDRYVNDGPICQAVAASLARIGVKVNLQTETKNTYFPKILRRDTSFYLLGWTPSTTDSHDAMSALMATPTDKGQGQFNLGAYSNPKFDELTAMVASEIDPAKRNALIREAFKVHADDVGHIPLHQQALAWAARSNVSLVQRADNRMFFKWITVKGR</sequence>
<dbReference type="CDD" id="cd08498">
    <property type="entry name" value="PBP2_NikA_DppA_OppA_like_2"/>
    <property type="match status" value="1"/>
</dbReference>
<dbReference type="PANTHER" id="PTHR30290">
    <property type="entry name" value="PERIPLASMIC BINDING COMPONENT OF ABC TRANSPORTER"/>
    <property type="match status" value="1"/>
</dbReference>
<dbReference type="EMBL" id="JAZIBG010000044">
    <property type="protein sequence ID" value="MEF7616417.1"/>
    <property type="molecule type" value="Genomic_DNA"/>
</dbReference>
<keyword evidence="2" id="KW-0813">Transport</keyword>
<dbReference type="RefSeq" id="WP_332291909.1">
    <property type="nucleotide sequence ID" value="NZ_JAZIBG010000044.1"/>
</dbReference>
<evidence type="ECO:0000259" key="5">
    <source>
        <dbReference type="Pfam" id="PF00496"/>
    </source>
</evidence>
<reference evidence="6 7" key="1">
    <citation type="submission" date="2024-02" db="EMBL/GenBank/DDBJ databases">
        <title>Genome sequence of Aquincola sp. MAHUQ-54.</title>
        <authorList>
            <person name="Huq M.A."/>
        </authorList>
    </citation>
    <scope>NUCLEOTIDE SEQUENCE [LARGE SCALE GENOMIC DNA]</scope>
    <source>
        <strain evidence="6 7">MAHUQ-54</strain>
    </source>
</reference>
<dbReference type="AlphaFoldDB" id="A0AAW9QHU4"/>
<evidence type="ECO:0000313" key="6">
    <source>
        <dbReference type="EMBL" id="MEF7616417.1"/>
    </source>
</evidence>
<dbReference type="InterPro" id="IPR039424">
    <property type="entry name" value="SBP_5"/>
</dbReference>
<comment type="similarity">
    <text evidence="1">Belongs to the bacterial solute-binding protein 5 family.</text>
</comment>
<comment type="caution">
    <text evidence="6">The sequence shown here is derived from an EMBL/GenBank/DDBJ whole genome shotgun (WGS) entry which is preliminary data.</text>
</comment>
<gene>
    <name evidence="6" type="ORF">V4F39_21050</name>
</gene>
<dbReference type="InterPro" id="IPR000914">
    <property type="entry name" value="SBP_5_dom"/>
</dbReference>
<dbReference type="Gene3D" id="3.40.190.10">
    <property type="entry name" value="Periplasmic binding protein-like II"/>
    <property type="match status" value="1"/>
</dbReference>
<dbReference type="GO" id="GO:0015833">
    <property type="term" value="P:peptide transport"/>
    <property type="evidence" value="ECO:0007669"/>
    <property type="project" value="TreeGrafter"/>
</dbReference>
<feature type="signal peptide" evidence="4">
    <location>
        <begin position="1"/>
        <end position="21"/>
    </location>
</feature>
<proteinExistence type="inferred from homology"/>
<dbReference type="PANTHER" id="PTHR30290:SF9">
    <property type="entry name" value="OLIGOPEPTIDE-BINDING PROTEIN APPA"/>
    <property type="match status" value="1"/>
</dbReference>
<keyword evidence="3 4" id="KW-0732">Signal</keyword>
<evidence type="ECO:0000256" key="4">
    <source>
        <dbReference type="SAM" id="SignalP"/>
    </source>
</evidence>
<dbReference type="GO" id="GO:1904680">
    <property type="term" value="F:peptide transmembrane transporter activity"/>
    <property type="evidence" value="ECO:0007669"/>
    <property type="project" value="TreeGrafter"/>
</dbReference>
<accession>A0AAW9QHU4</accession>
<dbReference type="PIRSF" id="PIRSF002741">
    <property type="entry name" value="MppA"/>
    <property type="match status" value="1"/>
</dbReference>
<dbReference type="SUPFAM" id="SSF53850">
    <property type="entry name" value="Periplasmic binding protein-like II"/>
    <property type="match status" value="1"/>
</dbReference>
<dbReference type="Gene3D" id="3.10.105.10">
    <property type="entry name" value="Dipeptide-binding Protein, Domain 3"/>
    <property type="match status" value="1"/>
</dbReference>
<dbReference type="GO" id="GO:0043190">
    <property type="term" value="C:ATP-binding cassette (ABC) transporter complex"/>
    <property type="evidence" value="ECO:0007669"/>
    <property type="project" value="InterPro"/>
</dbReference>
<name>A0AAW9QHU4_9BURK</name>
<dbReference type="Proteomes" id="UP001336250">
    <property type="component" value="Unassembled WGS sequence"/>
</dbReference>
<organism evidence="6 7">
    <name type="scientific">Aquincola agrisoli</name>
    <dbReference type="NCBI Taxonomy" id="3119538"/>
    <lineage>
        <taxon>Bacteria</taxon>
        <taxon>Pseudomonadati</taxon>
        <taxon>Pseudomonadota</taxon>
        <taxon>Betaproteobacteria</taxon>
        <taxon>Burkholderiales</taxon>
        <taxon>Sphaerotilaceae</taxon>
        <taxon>Aquincola</taxon>
    </lineage>
</organism>
<dbReference type="GO" id="GO:0030288">
    <property type="term" value="C:outer membrane-bounded periplasmic space"/>
    <property type="evidence" value="ECO:0007669"/>
    <property type="project" value="UniProtKB-ARBA"/>
</dbReference>
<evidence type="ECO:0000256" key="2">
    <source>
        <dbReference type="ARBA" id="ARBA00022448"/>
    </source>
</evidence>
<evidence type="ECO:0000313" key="7">
    <source>
        <dbReference type="Proteomes" id="UP001336250"/>
    </source>
</evidence>
<protein>
    <submittedName>
        <fullName evidence="6">ABC transporter substrate-binding protein</fullName>
    </submittedName>
</protein>
<keyword evidence="7" id="KW-1185">Reference proteome</keyword>
<evidence type="ECO:0000256" key="3">
    <source>
        <dbReference type="ARBA" id="ARBA00022729"/>
    </source>
</evidence>
<feature type="domain" description="Solute-binding protein family 5" evidence="5">
    <location>
        <begin position="64"/>
        <end position="434"/>
    </location>
</feature>